<dbReference type="GO" id="GO:0008137">
    <property type="term" value="F:NADH dehydrogenase (ubiquinone) activity"/>
    <property type="evidence" value="ECO:0007669"/>
    <property type="project" value="UniProtKB-EC"/>
</dbReference>
<sequence length="95" mass="11274">MTIYMSDLLFLLFFLGFLSFCSNRVHLLMILLSLEFVVLIIYLLLIFYLTYFEMEMFFSMMFLVFSVCEGVLGLSILIMMVRFHGNDYFQSLSIL</sequence>
<dbReference type="Gene3D" id="1.10.287.3510">
    <property type="match status" value="1"/>
</dbReference>
<evidence type="ECO:0000256" key="6">
    <source>
        <dbReference type="ARBA" id="ARBA00022989"/>
    </source>
</evidence>
<evidence type="ECO:0000256" key="9">
    <source>
        <dbReference type="ARBA" id="ARBA00031586"/>
    </source>
</evidence>
<evidence type="ECO:0000256" key="10">
    <source>
        <dbReference type="ARBA" id="ARBA00049551"/>
    </source>
</evidence>
<name>A0A8A6C308_9HYME</name>
<feature type="transmembrane region" description="Helical" evidence="11">
    <location>
        <begin position="31"/>
        <end position="50"/>
    </location>
</feature>
<feature type="transmembrane region" description="Helical" evidence="11">
    <location>
        <begin position="62"/>
        <end position="83"/>
    </location>
</feature>
<keyword evidence="8 11" id="KW-0472">Membrane</keyword>
<comment type="catalytic activity">
    <reaction evidence="10">
        <text>a ubiquinone + NADH + 5 H(+)(in) = a ubiquinol + NAD(+) + 4 H(+)(out)</text>
        <dbReference type="Rhea" id="RHEA:29091"/>
        <dbReference type="Rhea" id="RHEA-COMP:9565"/>
        <dbReference type="Rhea" id="RHEA-COMP:9566"/>
        <dbReference type="ChEBI" id="CHEBI:15378"/>
        <dbReference type="ChEBI" id="CHEBI:16389"/>
        <dbReference type="ChEBI" id="CHEBI:17976"/>
        <dbReference type="ChEBI" id="CHEBI:57540"/>
        <dbReference type="ChEBI" id="CHEBI:57945"/>
        <dbReference type="EC" id="7.1.1.2"/>
    </reaction>
</comment>
<protein>
    <recommendedName>
        <fullName evidence="3">NADH-ubiquinone oxidoreductase chain 4L</fullName>
    </recommendedName>
    <alternativeName>
        <fullName evidence="9">NADH dehydrogenase subunit 4L</fullName>
    </alternativeName>
</protein>
<keyword evidence="4 11" id="KW-0812">Transmembrane</keyword>
<gene>
    <name evidence="12" type="primary">ND4L</name>
</gene>
<evidence type="ECO:0000256" key="1">
    <source>
        <dbReference type="ARBA" id="ARBA00004141"/>
    </source>
</evidence>
<dbReference type="GO" id="GO:0016020">
    <property type="term" value="C:membrane"/>
    <property type="evidence" value="ECO:0007669"/>
    <property type="project" value="UniProtKB-SubCell"/>
</dbReference>
<keyword evidence="7" id="KW-0520">NAD</keyword>
<evidence type="ECO:0000256" key="11">
    <source>
        <dbReference type="SAM" id="Phobius"/>
    </source>
</evidence>
<evidence type="ECO:0000313" key="12">
    <source>
        <dbReference type="EMBL" id="QTH79143.1"/>
    </source>
</evidence>
<keyword evidence="12" id="KW-0496">Mitochondrion</keyword>
<dbReference type="AlphaFoldDB" id="A0A8A6C308"/>
<evidence type="ECO:0000256" key="4">
    <source>
        <dbReference type="ARBA" id="ARBA00022692"/>
    </source>
</evidence>
<comment type="similarity">
    <text evidence="2">Belongs to the complex I subunit 4L family.</text>
</comment>
<keyword evidence="6 11" id="KW-1133">Transmembrane helix</keyword>
<geneLocation type="mitochondrion" evidence="12"/>
<comment type="subcellular location">
    <subcellularLocation>
        <location evidence="1">Membrane</location>
        <topology evidence="1">Multi-pass membrane protein</topology>
    </subcellularLocation>
</comment>
<evidence type="ECO:0000256" key="8">
    <source>
        <dbReference type="ARBA" id="ARBA00023136"/>
    </source>
</evidence>
<accession>A0A8A6C308</accession>
<dbReference type="InterPro" id="IPR039428">
    <property type="entry name" value="NUOK/Mnh_C1-like"/>
</dbReference>
<dbReference type="EMBL" id="MW632126">
    <property type="protein sequence ID" value="QTH79143.1"/>
    <property type="molecule type" value="Genomic_DNA"/>
</dbReference>
<evidence type="ECO:0000256" key="5">
    <source>
        <dbReference type="ARBA" id="ARBA00022967"/>
    </source>
</evidence>
<evidence type="ECO:0000256" key="7">
    <source>
        <dbReference type="ARBA" id="ARBA00023027"/>
    </source>
</evidence>
<evidence type="ECO:0000256" key="2">
    <source>
        <dbReference type="ARBA" id="ARBA00010519"/>
    </source>
</evidence>
<evidence type="ECO:0000256" key="3">
    <source>
        <dbReference type="ARBA" id="ARBA00016612"/>
    </source>
</evidence>
<dbReference type="Pfam" id="PF00420">
    <property type="entry name" value="Oxidored_q2"/>
    <property type="match status" value="1"/>
</dbReference>
<organism evidence="12">
    <name type="scientific">Taxoblenus sp</name>
    <dbReference type="NCBI Taxonomy" id="2821556"/>
    <lineage>
        <taxon>Eukaryota</taxon>
        <taxon>Metazoa</taxon>
        <taxon>Ecdysozoa</taxon>
        <taxon>Arthropoda</taxon>
        <taxon>Hexapoda</taxon>
        <taxon>Insecta</taxon>
        <taxon>Pterygota</taxon>
        <taxon>Neoptera</taxon>
        <taxon>Endopterygota</taxon>
        <taxon>Hymenoptera</taxon>
        <taxon>Tenthredinoidea</taxon>
        <taxon>Tenthredinidae</taxon>
        <taxon>Allantinae</taxon>
        <taxon>Taxoblenus</taxon>
    </lineage>
</organism>
<keyword evidence="5" id="KW-1278">Translocase</keyword>
<reference evidence="12" key="1">
    <citation type="submission" date="2021-02" db="EMBL/GenBank/DDBJ databases">
        <title>The mitochondrial genome of Taxoblenus sinicus.</title>
        <authorList>
            <person name="Niu G."/>
        </authorList>
    </citation>
    <scope>NUCLEOTIDE SEQUENCE</scope>
</reference>
<proteinExistence type="inferred from homology"/>